<keyword evidence="2" id="KW-1185">Reference proteome</keyword>
<dbReference type="EMBL" id="MSYM01000011">
    <property type="protein sequence ID" value="OLP07089.1"/>
    <property type="molecule type" value="Genomic_DNA"/>
</dbReference>
<dbReference type="RefSeq" id="WP_075586203.1">
    <property type="nucleotide sequence ID" value="NZ_MSYM01000011.1"/>
</dbReference>
<dbReference type="STRING" id="81479.RA876_03545"/>
<protein>
    <submittedName>
        <fullName evidence="1">Uncharacterized protein</fullName>
    </submittedName>
</protein>
<evidence type="ECO:0000313" key="1">
    <source>
        <dbReference type="EMBL" id="OLP07089.1"/>
    </source>
</evidence>
<organism evidence="1 2">
    <name type="scientific">Rhodoferax antarcticus ANT.BR</name>
    <dbReference type="NCBI Taxonomy" id="1111071"/>
    <lineage>
        <taxon>Bacteria</taxon>
        <taxon>Pseudomonadati</taxon>
        <taxon>Pseudomonadota</taxon>
        <taxon>Betaproteobacteria</taxon>
        <taxon>Burkholderiales</taxon>
        <taxon>Comamonadaceae</taxon>
        <taxon>Rhodoferax</taxon>
    </lineage>
</organism>
<dbReference type="Proteomes" id="UP000185911">
    <property type="component" value="Unassembled WGS sequence"/>
</dbReference>
<proteinExistence type="predicted"/>
<sequence length="247" mass="26541">MLEPCVNQAAGLQSLALQQVPRLIAVTSHGQQLGELPLLWGLCTSWVSMDLSVMVLDGHTTETPQNPGLAQLLTNPLSRQLEDDNPVSWSVLPAAQGLADLSAHGFLASSVGELFKAYAVLLVYADADRMTQILKSCALAPLLVVPPAQTAAVSAYRALKHMLVVGQLRPTVANIVPDSQTMMPTPPSTPAQNLMDCASNYLGYSVKPLTITASARADRSQEDMTRLAMQLLESAVPLKRKPIERVH</sequence>
<gene>
    <name evidence="1" type="ORF">BLL52_1840</name>
</gene>
<name>A0A1Q8YGP4_9BURK</name>
<reference evidence="1 2" key="1">
    <citation type="submission" date="2017-01" db="EMBL/GenBank/DDBJ databases">
        <title>Genome sequence of Rhodoferax antarcticus ANT.BR, a psychrophilic purple nonsulfur bacterium from an Antarctic microbial mat.</title>
        <authorList>
            <person name="Baker J."/>
            <person name="Riester C."/>
            <person name="Skinner B."/>
            <person name="Newell A."/>
            <person name="Swingley W."/>
            <person name="Madigan M."/>
            <person name="Jung D."/>
            <person name="Asao M."/>
            <person name="Chen M."/>
            <person name="Loughlin P."/>
            <person name="Pan H."/>
            <person name="Lin S."/>
            <person name="Li N."/>
            <person name="Shaw J."/>
            <person name="Prado M."/>
            <person name="Sherman C."/>
            <person name="Li X."/>
            <person name="Tang J."/>
            <person name="Blankenship R."/>
            <person name="Zhao T."/>
            <person name="Touchman J."/>
            <person name="Sattley M."/>
        </authorList>
    </citation>
    <scope>NUCLEOTIDE SEQUENCE [LARGE SCALE GENOMIC DNA]</scope>
    <source>
        <strain evidence="1 2">ANT.BR</strain>
    </source>
</reference>
<dbReference type="AlphaFoldDB" id="A0A1Q8YGP4"/>
<accession>A0A1Q8YGP4</accession>
<evidence type="ECO:0000313" key="2">
    <source>
        <dbReference type="Proteomes" id="UP000185911"/>
    </source>
</evidence>
<comment type="caution">
    <text evidence="1">The sequence shown here is derived from an EMBL/GenBank/DDBJ whole genome shotgun (WGS) entry which is preliminary data.</text>
</comment>